<reference evidence="3 4" key="1">
    <citation type="submission" date="2017-09" db="EMBL/GenBank/DDBJ databases">
        <authorList>
            <person name="Ehlers B."/>
            <person name="Leendertz F.H."/>
        </authorList>
    </citation>
    <scope>NUCLEOTIDE SEQUENCE [LARGE SCALE GENOMIC DNA]</scope>
    <source>
        <strain evidence="3 4">USBA 140</strain>
    </source>
</reference>
<dbReference type="GO" id="GO:0008195">
    <property type="term" value="F:phosphatidate phosphatase activity"/>
    <property type="evidence" value="ECO:0007669"/>
    <property type="project" value="InterPro"/>
</dbReference>
<name>A0A286GK08_9PROT</name>
<evidence type="ECO:0000313" key="4">
    <source>
        <dbReference type="Proteomes" id="UP000219621"/>
    </source>
</evidence>
<keyword evidence="4" id="KW-1185">Reference proteome</keyword>
<dbReference type="AlphaFoldDB" id="A0A286GK08"/>
<dbReference type="PANTHER" id="PTHR28208">
    <property type="entry name" value="PHOSPHATIDATE PHOSPHATASE APP1"/>
    <property type="match status" value="1"/>
</dbReference>
<feature type="region of interest" description="Disordered" evidence="1">
    <location>
        <begin position="363"/>
        <end position="406"/>
    </location>
</feature>
<sequence length="406" mass="45078">MAFGTMISGAGKAVRGLLRLAGRPARRAHGERGIVVQPYRGYGSRTEIFVIGRVFRQAPAPRSALTVRRMLHDIGRRIARRAVADAPLTARFHGCEQRIHTDSDGYFRVHLRLPAPVPDGREWHEVALTLEAPDVVEATARVFIPPERSRFVVISDIDDTVMVTGVANVFGMMWRLFVQGANSRTAFPGVTAFYRALYDGAGGDERNPMLYVSRAPWGIYDVLDEFFRRHGIPVGPILFLREWGMRWSSPLPRKAVDHKRMLIDHMLDVYRDLPVVLIGDSGQHDPEVYRRIVAEHGDRVLAVYIRNVSKDAGRADEIAAMAEEAVAHGSSLLLAADSIAMAEHAADLGLIQPGRVPLVRGEKVREEGDGEDHPIRRADAAEVEDVVEGQGDEDESVVVEPRSGRR</sequence>
<dbReference type="InterPro" id="IPR052935">
    <property type="entry name" value="Mg2+_PAP"/>
</dbReference>
<accession>A0A286GK08</accession>
<dbReference type="RefSeq" id="WP_217992043.1">
    <property type="nucleotide sequence ID" value="NZ_OCNJ01000005.1"/>
</dbReference>
<proteinExistence type="predicted"/>
<organism evidence="3 4">
    <name type="scientific">Caenispirillum bisanense</name>
    <dbReference type="NCBI Taxonomy" id="414052"/>
    <lineage>
        <taxon>Bacteria</taxon>
        <taxon>Pseudomonadati</taxon>
        <taxon>Pseudomonadota</taxon>
        <taxon>Alphaproteobacteria</taxon>
        <taxon>Rhodospirillales</taxon>
        <taxon>Novispirillaceae</taxon>
        <taxon>Caenispirillum</taxon>
    </lineage>
</organism>
<dbReference type="Pfam" id="PF09949">
    <property type="entry name" value="APP1_cat"/>
    <property type="match status" value="1"/>
</dbReference>
<dbReference type="Proteomes" id="UP000219621">
    <property type="component" value="Unassembled WGS sequence"/>
</dbReference>
<feature type="compositionally biased region" description="Acidic residues" evidence="1">
    <location>
        <begin position="381"/>
        <end position="397"/>
    </location>
</feature>
<protein>
    <submittedName>
        <fullName evidence="3">Phosphatidate phosphatase APP1</fullName>
    </submittedName>
</protein>
<dbReference type="EMBL" id="OCNJ01000005">
    <property type="protein sequence ID" value="SOD95873.1"/>
    <property type="molecule type" value="Genomic_DNA"/>
</dbReference>
<gene>
    <name evidence="3" type="ORF">SAMN05421508_10539</name>
</gene>
<evidence type="ECO:0000256" key="1">
    <source>
        <dbReference type="SAM" id="MobiDB-lite"/>
    </source>
</evidence>
<feature type="compositionally biased region" description="Basic and acidic residues" evidence="1">
    <location>
        <begin position="363"/>
        <end position="380"/>
    </location>
</feature>
<evidence type="ECO:0000259" key="2">
    <source>
        <dbReference type="Pfam" id="PF09949"/>
    </source>
</evidence>
<feature type="domain" description="Phosphatidate phosphatase APP1 catalytic" evidence="2">
    <location>
        <begin position="152"/>
        <end position="307"/>
    </location>
</feature>
<dbReference type="PANTHER" id="PTHR28208:SF3">
    <property type="entry name" value="PHOSPHATIDATE PHOSPHATASE APP1"/>
    <property type="match status" value="1"/>
</dbReference>
<dbReference type="InterPro" id="IPR019236">
    <property type="entry name" value="APP1_cat"/>
</dbReference>
<evidence type="ECO:0000313" key="3">
    <source>
        <dbReference type="EMBL" id="SOD95873.1"/>
    </source>
</evidence>